<keyword evidence="3" id="KW-0449">Lipoprotein</keyword>
<proteinExistence type="predicted"/>
<organism evidence="5 6">
    <name type="scientific">Acrodontium crateriforme</name>
    <dbReference type="NCBI Taxonomy" id="150365"/>
    <lineage>
        <taxon>Eukaryota</taxon>
        <taxon>Fungi</taxon>
        <taxon>Dikarya</taxon>
        <taxon>Ascomycota</taxon>
        <taxon>Pezizomycotina</taxon>
        <taxon>Dothideomycetes</taxon>
        <taxon>Dothideomycetidae</taxon>
        <taxon>Mycosphaerellales</taxon>
        <taxon>Teratosphaeriaceae</taxon>
        <taxon>Acrodontium</taxon>
    </lineage>
</organism>
<feature type="compositionally biased region" description="Basic and acidic residues" evidence="4">
    <location>
        <begin position="97"/>
        <end position="107"/>
    </location>
</feature>
<dbReference type="AlphaFoldDB" id="A0AAQ3M0M1"/>
<reference evidence="5 6" key="1">
    <citation type="submission" date="2023-11" db="EMBL/GenBank/DDBJ databases">
        <title>An acidophilic fungus is an integral part of prey digestion in a carnivorous sundew plant.</title>
        <authorList>
            <person name="Tsai I.J."/>
        </authorList>
    </citation>
    <scope>NUCLEOTIDE SEQUENCE [LARGE SCALE GENOMIC DNA]</scope>
    <source>
        <strain evidence="5">169a</strain>
    </source>
</reference>
<evidence type="ECO:0000313" key="5">
    <source>
        <dbReference type="EMBL" id="WPG99147.1"/>
    </source>
</evidence>
<dbReference type="InterPro" id="IPR031632">
    <property type="entry name" value="SVIP"/>
</dbReference>
<evidence type="ECO:0000256" key="1">
    <source>
        <dbReference type="ARBA" id="ARBA00022707"/>
    </source>
</evidence>
<evidence type="ECO:0000313" key="6">
    <source>
        <dbReference type="Proteomes" id="UP001303373"/>
    </source>
</evidence>
<evidence type="ECO:0000256" key="3">
    <source>
        <dbReference type="ARBA" id="ARBA00023288"/>
    </source>
</evidence>
<sequence>MGNCCGKESPNFAGEGRTLAATPAQAPPQTSNPRAGLPKTTSPGRTLGTASDQNNDPKAAAARAAEERMKASQGKGKLGKQLDAQKAQTYGTTLAENARDNVAHRDAQAATQARNYN</sequence>
<evidence type="ECO:0000256" key="4">
    <source>
        <dbReference type="SAM" id="MobiDB-lite"/>
    </source>
</evidence>
<evidence type="ECO:0000256" key="2">
    <source>
        <dbReference type="ARBA" id="ARBA00023139"/>
    </source>
</evidence>
<keyword evidence="1" id="KW-0519">Myristate</keyword>
<protein>
    <submittedName>
        <fullName evidence="5">Uncharacterized protein</fullName>
    </submittedName>
</protein>
<dbReference type="EMBL" id="CP138582">
    <property type="protein sequence ID" value="WPG99147.1"/>
    <property type="molecule type" value="Genomic_DNA"/>
</dbReference>
<accession>A0AAQ3M0M1</accession>
<dbReference type="Pfam" id="PF15811">
    <property type="entry name" value="SVIP"/>
    <property type="match status" value="1"/>
</dbReference>
<feature type="compositionally biased region" description="Low complexity" evidence="4">
    <location>
        <begin position="20"/>
        <end position="29"/>
    </location>
</feature>
<feature type="region of interest" description="Disordered" evidence="4">
    <location>
        <begin position="1"/>
        <end position="117"/>
    </location>
</feature>
<name>A0AAQ3M0M1_9PEZI</name>
<keyword evidence="6" id="KW-1185">Reference proteome</keyword>
<feature type="compositionally biased region" description="Polar residues" evidence="4">
    <location>
        <begin position="39"/>
        <end position="56"/>
    </location>
</feature>
<keyword evidence="2" id="KW-0564">Palmitate</keyword>
<dbReference type="Proteomes" id="UP001303373">
    <property type="component" value="Chromosome 3"/>
</dbReference>
<gene>
    <name evidence="5" type="ORF">R9X50_00195800</name>
</gene>
<feature type="compositionally biased region" description="Polar residues" evidence="4">
    <location>
        <begin position="86"/>
        <end position="95"/>
    </location>
</feature>